<dbReference type="Pfam" id="PF03061">
    <property type="entry name" value="4HBT"/>
    <property type="match status" value="1"/>
</dbReference>
<evidence type="ECO:0000256" key="2">
    <source>
        <dbReference type="ARBA" id="ARBA00022516"/>
    </source>
</evidence>
<keyword evidence="3 9" id="KW-0276">Fatty acid metabolism</keyword>
<evidence type="ECO:0000256" key="3">
    <source>
        <dbReference type="ARBA" id="ARBA00022832"/>
    </source>
</evidence>
<dbReference type="PIRSF" id="PIRSF037733">
    <property type="entry name" value="Transcription_factor_FapR"/>
    <property type="match status" value="1"/>
</dbReference>
<evidence type="ECO:0000256" key="7">
    <source>
        <dbReference type="ARBA" id="ARBA00023160"/>
    </source>
</evidence>
<evidence type="ECO:0000256" key="9">
    <source>
        <dbReference type="HAMAP-Rule" id="MF_01814"/>
    </source>
</evidence>
<keyword evidence="8 9" id="KW-0804">Transcription</keyword>
<dbReference type="NCBIfam" id="NF003359">
    <property type="entry name" value="PRK04424.1"/>
    <property type="match status" value="1"/>
</dbReference>
<evidence type="ECO:0000313" key="11">
    <source>
        <dbReference type="EMBL" id="MBN2908272.1"/>
    </source>
</evidence>
<evidence type="ECO:0000259" key="10">
    <source>
        <dbReference type="Pfam" id="PF03061"/>
    </source>
</evidence>
<evidence type="ECO:0000313" key="12">
    <source>
        <dbReference type="Proteomes" id="UP001177120"/>
    </source>
</evidence>
<keyword evidence="12" id="KW-1185">Reference proteome</keyword>
<feature type="domain" description="Thioesterase" evidence="10">
    <location>
        <begin position="114"/>
        <end position="180"/>
    </location>
</feature>
<dbReference type="EMBL" id="JAFHAP010000004">
    <property type="protein sequence ID" value="MBN2908272.1"/>
    <property type="molecule type" value="Genomic_DNA"/>
</dbReference>
<accession>A0ABS2WFF7</accession>
<keyword evidence="7 9" id="KW-0275">Fatty acid biosynthesis</keyword>
<dbReference type="InterPro" id="IPR017275">
    <property type="entry name" value="Transcription_factor_FapR"/>
</dbReference>
<evidence type="ECO:0000256" key="5">
    <source>
        <dbReference type="ARBA" id="ARBA00023098"/>
    </source>
</evidence>
<keyword evidence="4 9" id="KW-0805">Transcription regulation</keyword>
<proteinExistence type="inferred from homology"/>
<dbReference type="Gene3D" id="3.10.129.10">
    <property type="entry name" value="Hotdog Thioesterase"/>
    <property type="match status" value="1"/>
</dbReference>
<evidence type="ECO:0000256" key="8">
    <source>
        <dbReference type="ARBA" id="ARBA00023163"/>
    </source>
</evidence>
<dbReference type="SUPFAM" id="SSF54637">
    <property type="entry name" value="Thioesterase/thiol ester dehydrase-isomerase"/>
    <property type="match status" value="1"/>
</dbReference>
<dbReference type="HAMAP" id="MF_01814">
    <property type="entry name" value="Transcrip_fact_FapR"/>
    <property type="match status" value="1"/>
</dbReference>
<gene>
    <name evidence="9 11" type="primary">fapR</name>
    <name evidence="11" type="ORF">JQC72_01895</name>
</gene>
<keyword evidence="1 9" id="KW-0678">Repressor</keyword>
<dbReference type="Proteomes" id="UP001177120">
    <property type="component" value="Unassembled WGS sequence"/>
</dbReference>
<keyword evidence="6 9" id="KW-0238">DNA-binding</keyword>
<dbReference type="Gene3D" id="1.10.10.10">
    <property type="entry name" value="Winged helix-like DNA-binding domain superfamily/Winged helix DNA-binding domain"/>
    <property type="match status" value="1"/>
</dbReference>
<sequence>MVLKGGETPAVRLSKKERQRQLTLALEQNPFATDEEMARQFGVSIQTIRLDRMELGIPELRERLKHMAEENFDRVRSLAPEEVIGEIVELHLDRGGTSILEIKREHVFTRNRIARGHYLFAQANSLAVAIIDAEVVLTASAGIRFLRPVRLGEKCVARANVVKESAHRVQVDVKTYVEEEIVFQGVFDMYRASGDEAAKLKEGH</sequence>
<keyword evidence="2 9" id="KW-0444">Lipid biosynthesis</keyword>
<evidence type="ECO:0000256" key="1">
    <source>
        <dbReference type="ARBA" id="ARBA00022491"/>
    </source>
</evidence>
<comment type="function">
    <text evidence="9">Transcriptional factor involved in regulation of membrane lipid biosynthesis by repressing genes involved in fatty acid and phospholipid metabolism.</text>
</comment>
<comment type="similarity">
    <text evidence="9">Belongs to the FapR family.</text>
</comment>
<organism evidence="11 12">
    <name type="scientific">Polycladomyces zharkentensis</name>
    <dbReference type="NCBI Taxonomy" id="2807616"/>
    <lineage>
        <taxon>Bacteria</taxon>
        <taxon>Bacillati</taxon>
        <taxon>Bacillota</taxon>
        <taxon>Bacilli</taxon>
        <taxon>Bacillales</taxon>
        <taxon>Thermoactinomycetaceae</taxon>
        <taxon>Polycladomyces</taxon>
    </lineage>
</organism>
<comment type="caution">
    <text evidence="11">The sequence shown here is derived from an EMBL/GenBank/DDBJ whole genome shotgun (WGS) entry which is preliminary data.</text>
</comment>
<dbReference type="CDD" id="cd03440">
    <property type="entry name" value="hot_dog"/>
    <property type="match status" value="1"/>
</dbReference>
<reference evidence="11" key="1">
    <citation type="journal article" date="2024" name="Int. J. Syst. Evol. Microbiol.">
        <title>Polycladomyces zharkentensis sp. nov., a novel thermophilic cellulose- and starch-degrading member of the Bacillota from a geothermal aquifer in Kazakhstan.</title>
        <authorList>
            <person name="Mashzhan A."/>
            <person name="Kistaubayeva A."/>
            <person name="Javier-Lopez R."/>
            <person name="Bissenova U."/>
            <person name="Bissenbay A."/>
            <person name="Birkeland N.K."/>
        </authorList>
    </citation>
    <scope>NUCLEOTIDE SEQUENCE</scope>
    <source>
        <strain evidence="11">ZKZ2T</strain>
    </source>
</reference>
<dbReference type="InterPro" id="IPR036388">
    <property type="entry name" value="WH-like_DNA-bd_sf"/>
</dbReference>
<dbReference type="InterPro" id="IPR029069">
    <property type="entry name" value="HotDog_dom_sf"/>
</dbReference>
<name>A0ABS2WFF7_9BACL</name>
<protein>
    <recommendedName>
        <fullName evidence="9">Transcription factor FapR</fullName>
    </recommendedName>
    <alternativeName>
        <fullName evidence="9">Fatty acid and phospholipid biosynthesis regulator</fullName>
    </alternativeName>
</protein>
<evidence type="ECO:0000256" key="6">
    <source>
        <dbReference type="ARBA" id="ARBA00023125"/>
    </source>
</evidence>
<keyword evidence="5 9" id="KW-0443">Lipid metabolism</keyword>
<dbReference type="InterPro" id="IPR006683">
    <property type="entry name" value="Thioestr_dom"/>
</dbReference>
<evidence type="ECO:0000256" key="4">
    <source>
        <dbReference type="ARBA" id="ARBA00023015"/>
    </source>
</evidence>